<proteinExistence type="predicted"/>
<dbReference type="KEGG" id="taa:NMY3_02090"/>
<keyword evidence="2" id="KW-1185">Reference proteome</keyword>
<evidence type="ECO:0000313" key="2">
    <source>
        <dbReference type="Proteomes" id="UP000058925"/>
    </source>
</evidence>
<reference evidence="2" key="1">
    <citation type="submission" date="2015-10" db="EMBL/GenBank/DDBJ databases">
        <title>Niche specialization of a soil ammonia-oxidizing archaeon, Candidatus Nitrosocosmicus oleophilus.</title>
        <authorList>
            <person name="Jung M.-Y."/>
            <person name="Rhee S.-K."/>
        </authorList>
    </citation>
    <scope>NUCLEOTIDE SEQUENCE [LARGE SCALE GENOMIC DNA]</scope>
    <source>
        <strain evidence="2">MY3</strain>
    </source>
</reference>
<name>A0A654M169_9ARCH</name>
<dbReference type="Proteomes" id="UP000058925">
    <property type="component" value="Chromosome"/>
</dbReference>
<accession>A0A654M169</accession>
<dbReference type="AlphaFoldDB" id="A0A654M169"/>
<evidence type="ECO:0008006" key="3">
    <source>
        <dbReference type="Google" id="ProtNLM"/>
    </source>
</evidence>
<evidence type="ECO:0000313" key="1">
    <source>
        <dbReference type="EMBL" id="ALI36291.1"/>
    </source>
</evidence>
<sequence length="175" mass="20854">MNMKLQDFICFLYNNKMINVPNLLKDDENGFINRLKLQKYVFLAQTSLQNDFGYEYNIYRNGPYSPDLTNYCYEGLDLDRISSDTNEKKWTNYSAFTDRFLTLFKDKEPEWLEVASTLVDSTNYCEDEQESLNKVYAIKSMYSREYIDNIWNELKDKSLVHYESGLKSKNFLSIF</sequence>
<gene>
    <name evidence="1" type="ORF">NMY3_02090</name>
</gene>
<dbReference type="EMBL" id="CP012850">
    <property type="protein sequence ID" value="ALI36291.1"/>
    <property type="molecule type" value="Genomic_DNA"/>
</dbReference>
<organism evidence="1 2">
    <name type="scientific">Candidatus Nitrosocosmicus oleophilus</name>
    <dbReference type="NCBI Taxonomy" id="1353260"/>
    <lineage>
        <taxon>Archaea</taxon>
        <taxon>Nitrososphaerota</taxon>
        <taxon>Nitrososphaeria</taxon>
        <taxon>Nitrososphaerales</taxon>
        <taxon>Nitrososphaeraceae</taxon>
        <taxon>Candidatus Nitrosocosmicus</taxon>
    </lineage>
</organism>
<protein>
    <recommendedName>
        <fullName evidence="3">Antitoxin SocA-like Panacea domain-containing protein</fullName>
    </recommendedName>
</protein>